<dbReference type="PANTHER" id="PTHR21666:SF289">
    <property type="entry name" value="L-ALA--D-GLU ENDOPEPTIDASE"/>
    <property type="match status" value="1"/>
</dbReference>
<dbReference type="Gene3D" id="2.70.70.10">
    <property type="entry name" value="Glucose Permease (Domain IIA)"/>
    <property type="match status" value="1"/>
</dbReference>
<evidence type="ECO:0000256" key="1">
    <source>
        <dbReference type="ARBA" id="ARBA00022729"/>
    </source>
</evidence>
<evidence type="ECO:0000256" key="2">
    <source>
        <dbReference type="SAM" id="Phobius"/>
    </source>
</evidence>
<proteinExistence type="predicted"/>
<evidence type="ECO:0000313" key="4">
    <source>
        <dbReference type="EMBL" id="QKJ31833.1"/>
    </source>
</evidence>
<dbReference type="SUPFAM" id="SSF51261">
    <property type="entry name" value="Duplicated hybrid motif"/>
    <property type="match status" value="1"/>
</dbReference>
<keyword evidence="2" id="KW-1133">Transmembrane helix</keyword>
<feature type="transmembrane region" description="Helical" evidence="2">
    <location>
        <begin position="37"/>
        <end position="56"/>
    </location>
</feature>
<accession>A0A7D4TPI3</accession>
<dbReference type="Pfam" id="PF01551">
    <property type="entry name" value="Peptidase_M23"/>
    <property type="match status" value="1"/>
</dbReference>
<dbReference type="EMBL" id="CP054139">
    <property type="protein sequence ID" value="QKJ31833.1"/>
    <property type="molecule type" value="Genomic_DNA"/>
</dbReference>
<dbReference type="Proteomes" id="UP000505355">
    <property type="component" value="Chromosome"/>
</dbReference>
<keyword evidence="2" id="KW-0812">Transmembrane</keyword>
<dbReference type="InterPro" id="IPR011055">
    <property type="entry name" value="Dup_hybrid_motif"/>
</dbReference>
<sequence>MSAKPSDVSTVIIVNKNQQGTKTLQIKTKHISRFRQYVLGVLGVIVCLSGTIVYLHKQNAKQELEKQQLMAQIVSLKGQIPVAKADDDKTSAQSYIQAIEDKLQKINGYLRKRGVPGFTNKSVGGSGNKDAVKLTDKEKYSMYDEYLSRLAKTVAYTPLGYPRVSSFTSFFGYRNDPFENGSAEFHPGIDFKGQKGDAVKCTANGTVVYAGWFGGYGNCVRIQHINSLETLYGHLSRIDVKVGQKVEMGDVVGRVGSTGHSTGTHLHYEVRKNGVPINPVKYLSINN</sequence>
<name>A0A7D4TPI3_9SPHI</name>
<dbReference type="KEGG" id="mmab:HQ865_19380"/>
<dbReference type="AlphaFoldDB" id="A0A7D4TPI3"/>
<feature type="domain" description="M23ase beta-sheet core" evidence="3">
    <location>
        <begin position="185"/>
        <end position="279"/>
    </location>
</feature>
<keyword evidence="5" id="KW-1185">Reference proteome</keyword>
<dbReference type="FunFam" id="2.70.70.10:FF:000006">
    <property type="entry name" value="M23 family peptidase"/>
    <property type="match status" value="1"/>
</dbReference>
<reference evidence="4 5" key="1">
    <citation type="submission" date="2020-05" db="EMBL/GenBank/DDBJ databases">
        <title>Mucilaginibacter mali sp. nov.</title>
        <authorList>
            <person name="Kim H.S."/>
            <person name="Lee K.C."/>
            <person name="Suh M.K."/>
            <person name="Kim J.-S."/>
            <person name="Han K.-I."/>
            <person name="Eom M.K."/>
            <person name="Shin Y.K."/>
            <person name="Lee J.-S."/>
        </authorList>
    </citation>
    <scope>NUCLEOTIDE SEQUENCE [LARGE SCALE GENOMIC DNA]</scope>
    <source>
        <strain evidence="4 5">G2-14</strain>
    </source>
</reference>
<dbReference type="RefSeq" id="WP_173416489.1">
    <property type="nucleotide sequence ID" value="NZ_CP054139.1"/>
</dbReference>
<protein>
    <submittedName>
        <fullName evidence="4">Peptidoglycan DD-metalloendopeptidase family protein</fullName>
    </submittedName>
</protein>
<keyword evidence="2" id="KW-0472">Membrane</keyword>
<gene>
    <name evidence="4" type="ORF">HQ865_19380</name>
</gene>
<evidence type="ECO:0000313" key="5">
    <source>
        <dbReference type="Proteomes" id="UP000505355"/>
    </source>
</evidence>
<dbReference type="GO" id="GO:0004222">
    <property type="term" value="F:metalloendopeptidase activity"/>
    <property type="evidence" value="ECO:0007669"/>
    <property type="project" value="TreeGrafter"/>
</dbReference>
<dbReference type="InterPro" id="IPR016047">
    <property type="entry name" value="M23ase_b-sheet_dom"/>
</dbReference>
<evidence type="ECO:0000259" key="3">
    <source>
        <dbReference type="Pfam" id="PF01551"/>
    </source>
</evidence>
<organism evidence="4 5">
    <name type="scientific">Mucilaginibacter mali</name>
    <dbReference type="NCBI Taxonomy" id="2740462"/>
    <lineage>
        <taxon>Bacteria</taxon>
        <taxon>Pseudomonadati</taxon>
        <taxon>Bacteroidota</taxon>
        <taxon>Sphingobacteriia</taxon>
        <taxon>Sphingobacteriales</taxon>
        <taxon>Sphingobacteriaceae</taxon>
        <taxon>Mucilaginibacter</taxon>
    </lineage>
</organism>
<dbReference type="CDD" id="cd12797">
    <property type="entry name" value="M23_peptidase"/>
    <property type="match status" value="1"/>
</dbReference>
<dbReference type="InterPro" id="IPR050570">
    <property type="entry name" value="Cell_wall_metabolism_enzyme"/>
</dbReference>
<keyword evidence="1" id="KW-0732">Signal</keyword>
<dbReference type="PANTHER" id="PTHR21666">
    <property type="entry name" value="PEPTIDASE-RELATED"/>
    <property type="match status" value="1"/>
</dbReference>